<gene>
    <name evidence="2" type="ORF">SAMN05192568_107421</name>
</gene>
<keyword evidence="3" id="KW-1185">Reference proteome</keyword>
<dbReference type="STRING" id="582667.SAMN05192568_107421"/>
<proteinExistence type="predicted"/>
<sequence length="183" mass="20494">MAEIAQAIGGKPIEIWFADEARVGQKNTITRRWAKRGTRPAAPKDQRTASAYIFGAICPALGKGAGLIMPRCTTEAMALHLEEIAQVVAPGAHAVLLLDQAGWHTTKKLIVLANITLLPLPARSPELNPVENLWQFMRDKWLGNRVFKSYADILDHCCHAWNTLIDRPWRIISIGLRTWAHRF</sequence>
<dbReference type="EMBL" id="FOTK01000074">
    <property type="protein sequence ID" value="SFM91010.1"/>
    <property type="molecule type" value="Genomic_DNA"/>
</dbReference>
<dbReference type="NCBIfam" id="NF033545">
    <property type="entry name" value="transpos_IS630"/>
    <property type="match status" value="1"/>
</dbReference>
<dbReference type="Gene3D" id="3.30.420.10">
    <property type="entry name" value="Ribonuclease H-like superfamily/Ribonuclease H"/>
    <property type="match status" value="1"/>
</dbReference>
<feature type="domain" description="Tc1-like transposase DDE" evidence="1">
    <location>
        <begin position="15"/>
        <end position="152"/>
    </location>
</feature>
<dbReference type="InterPro" id="IPR036397">
    <property type="entry name" value="RNaseH_sf"/>
</dbReference>
<reference evidence="3" key="1">
    <citation type="submission" date="2016-10" db="EMBL/GenBank/DDBJ databases">
        <authorList>
            <person name="Varghese N."/>
            <person name="Submissions S."/>
        </authorList>
    </citation>
    <scope>NUCLEOTIDE SEQUENCE [LARGE SCALE GENOMIC DNA]</scope>
    <source>
        <strain evidence="3">BL36</strain>
    </source>
</reference>
<dbReference type="GO" id="GO:0003676">
    <property type="term" value="F:nucleic acid binding"/>
    <property type="evidence" value="ECO:0007669"/>
    <property type="project" value="InterPro"/>
</dbReference>
<accession>A0A1I4UQI9</accession>
<dbReference type="AlphaFoldDB" id="A0A1I4UQI9"/>
<protein>
    <submittedName>
        <fullName evidence="2">Transposase</fullName>
    </submittedName>
</protein>
<organism evidence="2 3">
    <name type="scientific">Methylobacterium pseudosasicola</name>
    <dbReference type="NCBI Taxonomy" id="582667"/>
    <lineage>
        <taxon>Bacteria</taxon>
        <taxon>Pseudomonadati</taxon>
        <taxon>Pseudomonadota</taxon>
        <taxon>Alphaproteobacteria</taxon>
        <taxon>Hyphomicrobiales</taxon>
        <taxon>Methylobacteriaceae</taxon>
        <taxon>Methylobacterium</taxon>
    </lineage>
</organism>
<evidence type="ECO:0000313" key="3">
    <source>
        <dbReference type="Proteomes" id="UP000199048"/>
    </source>
</evidence>
<dbReference type="InterPro" id="IPR038717">
    <property type="entry name" value="Tc1-like_DDE_dom"/>
</dbReference>
<evidence type="ECO:0000313" key="2">
    <source>
        <dbReference type="EMBL" id="SFM91010.1"/>
    </source>
</evidence>
<dbReference type="InterPro" id="IPR047655">
    <property type="entry name" value="Transpos_IS630-like"/>
</dbReference>
<name>A0A1I4UQI9_9HYPH</name>
<dbReference type="Pfam" id="PF13358">
    <property type="entry name" value="DDE_3"/>
    <property type="match status" value="1"/>
</dbReference>
<dbReference type="Proteomes" id="UP000199048">
    <property type="component" value="Unassembled WGS sequence"/>
</dbReference>
<evidence type="ECO:0000259" key="1">
    <source>
        <dbReference type="Pfam" id="PF13358"/>
    </source>
</evidence>